<evidence type="ECO:0000313" key="3">
    <source>
        <dbReference type="Proteomes" id="UP001218218"/>
    </source>
</evidence>
<evidence type="ECO:0000256" key="1">
    <source>
        <dbReference type="SAM" id="MobiDB-lite"/>
    </source>
</evidence>
<dbReference type="Proteomes" id="UP001218218">
    <property type="component" value="Unassembled WGS sequence"/>
</dbReference>
<keyword evidence="3" id="KW-1185">Reference proteome</keyword>
<dbReference type="AlphaFoldDB" id="A0AAD7EB08"/>
<feature type="non-terminal residue" evidence="2">
    <location>
        <position position="1"/>
    </location>
</feature>
<feature type="region of interest" description="Disordered" evidence="1">
    <location>
        <begin position="111"/>
        <end position="134"/>
    </location>
</feature>
<sequence length="313" mass="36446">VLDDEDFPLPIQLHLQKISKENDGHIRAQDIVDFIADSPDMQDLMEKFGAKRKSISLRTTQWWLHKIGWRFGKKKNGMYIDRHERRDVVEYREGFIARWKGYETRMNVYNNDGELERGPQRTPQPGEGPIPPDGRPFKLILVTHDESTFFQNDRKKTGWTHKTNKPTPQQKGEGTSIMVSDFLTTEWGCLRDDNDEARLLFKAGKTRDGWFDSDDMLVEVERAIDIFERKTHKWATGLILFDNAPSHQKRTADALSARKMPKQPSPGWTHHKDGPQMRNSTLPDGSSQSFYHLDNHPTMLGWFKGMEEIIKER</sequence>
<evidence type="ECO:0000313" key="2">
    <source>
        <dbReference type="EMBL" id="KAJ7307025.1"/>
    </source>
</evidence>
<proteinExistence type="predicted"/>
<organism evidence="2 3">
    <name type="scientific">Mycena albidolilacea</name>
    <dbReference type="NCBI Taxonomy" id="1033008"/>
    <lineage>
        <taxon>Eukaryota</taxon>
        <taxon>Fungi</taxon>
        <taxon>Dikarya</taxon>
        <taxon>Basidiomycota</taxon>
        <taxon>Agaricomycotina</taxon>
        <taxon>Agaricomycetes</taxon>
        <taxon>Agaricomycetidae</taxon>
        <taxon>Agaricales</taxon>
        <taxon>Marasmiineae</taxon>
        <taxon>Mycenaceae</taxon>
        <taxon>Mycena</taxon>
    </lineage>
</organism>
<gene>
    <name evidence="2" type="ORF">DFH08DRAFT_657161</name>
</gene>
<accession>A0AAD7EB08</accession>
<comment type="caution">
    <text evidence="2">The sequence shown here is derived from an EMBL/GenBank/DDBJ whole genome shotgun (WGS) entry which is preliminary data.</text>
</comment>
<feature type="region of interest" description="Disordered" evidence="1">
    <location>
        <begin position="250"/>
        <end position="289"/>
    </location>
</feature>
<protein>
    <submittedName>
        <fullName evidence="2">Uncharacterized protein</fullName>
    </submittedName>
</protein>
<dbReference type="EMBL" id="JARIHO010000089">
    <property type="protein sequence ID" value="KAJ7307025.1"/>
    <property type="molecule type" value="Genomic_DNA"/>
</dbReference>
<feature type="non-terminal residue" evidence="2">
    <location>
        <position position="313"/>
    </location>
</feature>
<dbReference type="PANTHER" id="PTHR35871">
    <property type="entry name" value="EXPRESSED PROTEIN"/>
    <property type="match status" value="1"/>
</dbReference>
<dbReference type="PANTHER" id="PTHR35871:SF1">
    <property type="entry name" value="CXC1-LIKE CYSTEINE CLUSTER ASSOCIATED WITH KDZ TRANSPOSASES DOMAIN-CONTAINING PROTEIN"/>
    <property type="match status" value="1"/>
</dbReference>
<reference evidence="2" key="1">
    <citation type="submission" date="2023-03" db="EMBL/GenBank/DDBJ databases">
        <title>Massive genome expansion in bonnet fungi (Mycena s.s.) driven by repeated elements and novel gene families across ecological guilds.</title>
        <authorList>
            <consortium name="Lawrence Berkeley National Laboratory"/>
            <person name="Harder C.B."/>
            <person name="Miyauchi S."/>
            <person name="Viragh M."/>
            <person name="Kuo A."/>
            <person name="Thoen E."/>
            <person name="Andreopoulos B."/>
            <person name="Lu D."/>
            <person name="Skrede I."/>
            <person name="Drula E."/>
            <person name="Henrissat B."/>
            <person name="Morin E."/>
            <person name="Kohler A."/>
            <person name="Barry K."/>
            <person name="LaButti K."/>
            <person name="Morin E."/>
            <person name="Salamov A."/>
            <person name="Lipzen A."/>
            <person name="Mereny Z."/>
            <person name="Hegedus B."/>
            <person name="Baldrian P."/>
            <person name="Stursova M."/>
            <person name="Weitz H."/>
            <person name="Taylor A."/>
            <person name="Grigoriev I.V."/>
            <person name="Nagy L.G."/>
            <person name="Martin F."/>
            <person name="Kauserud H."/>
        </authorList>
    </citation>
    <scope>NUCLEOTIDE SEQUENCE</scope>
    <source>
        <strain evidence="2">CBHHK002</strain>
    </source>
</reference>
<feature type="compositionally biased region" description="Polar residues" evidence="1">
    <location>
        <begin position="277"/>
        <end position="289"/>
    </location>
</feature>
<name>A0AAD7EB08_9AGAR</name>